<evidence type="ECO:0000313" key="4">
    <source>
        <dbReference type="Proteomes" id="UP001472866"/>
    </source>
</evidence>
<evidence type="ECO:0000313" key="3">
    <source>
        <dbReference type="EMBL" id="WZN61435.1"/>
    </source>
</evidence>
<comment type="subunit">
    <text evidence="1">Heterohexamer.</text>
</comment>
<comment type="similarity">
    <text evidence="1">Belongs to the small Tim family.</text>
</comment>
<keyword evidence="1" id="KW-1015">Disulfide bond</keyword>
<keyword evidence="1" id="KW-0653">Protein transport</keyword>
<keyword evidence="1" id="KW-0472">Membrane</keyword>
<accession>A0AAX4P4V3</accession>
<dbReference type="Pfam" id="PF02953">
    <property type="entry name" value="zf-Tim10_DDP"/>
    <property type="match status" value="1"/>
</dbReference>
<dbReference type="SUPFAM" id="SSF144122">
    <property type="entry name" value="Tim10-like"/>
    <property type="match status" value="1"/>
</dbReference>
<name>A0AAX4P4V3_9CHLO</name>
<protein>
    <recommendedName>
        <fullName evidence="1">Mitochondrial import inner membrane translocase subunit</fullName>
    </recommendedName>
</protein>
<comment type="subcellular location">
    <subcellularLocation>
        <location evidence="1">Mitochondrion inner membrane</location>
        <topology evidence="1">Peripheral membrane protein</topology>
        <orientation evidence="1">Intermembrane side</orientation>
    </subcellularLocation>
</comment>
<dbReference type="GO" id="GO:0015031">
    <property type="term" value="P:protein transport"/>
    <property type="evidence" value="ECO:0007669"/>
    <property type="project" value="UniProtKB-KW"/>
</dbReference>
<dbReference type="EMBL" id="CP151504">
    <property type="protein sequence ID" value="WZN61435.1"/>
    <property type="molecule type" value="Genomic_DNA"/>
</dbReference>
<keyword evidence="1" id="KW-0999">Mitochondrion inner membrane</keyword>
<proteinExistence type="inferred from homology"/>
<sequence length="81" mass="8989">MSNQGVSPQMMSFLEQEKKKAAVNEIIGQLTNICWDKCMSTPGRKLSWGEEQCLSNCAQRFFESSQILLQKIGQKSGSGGM</sequence>
<dbReference type="AlphaFoldDB" id="A0AAX4P4V3"/>
<keyword evidence="1" id="KW-0811">Translocation</keyword>
<evidence type="ECO:0000259" key="2">
    <source>
        <dbReference type="Pfam" id="PF02953"/>
    </source>
</evidence>
<keyword evidence="1" id="KW-0143">Chaperone</keyword>
<comment type="function">
    <text evidence="1">Mitochondrial intermembrane chaperone that participates in the import and insertion of some multi-pass transmembrane proteins into the mitochondrial inner membrane. Also required for the transfer of beta-barrel precursors from the TOM complex to the sorting and assembly machinery (SAM complex) of the outer membrane. Acts as a chaperone-like protein that protects the hydrophobic precursors from aggregation and guide them through the mitochondrial intermembrane space.</text>
</comment>
<feature type="domain" description="Tim10-like" evidence="2">
    <location>
        <begin position="13"/>
        <end position="72"/>
    </location>
</feature>
<keyword evidence="4" id="KW-1185">Reference proteome</keyword>
<dbReference type="GO" id="GO:0005743">
    <property type="term" value="C:mitochondrial inner membrane"/>
    <property type="evidence" value="ECO:0007669"/>
    <property type="project" value="UniProtKB-SubCell"/>
</dbReference>
<dbReference type="InterPro" id="IPR004217">
    <property type="entry name" value="Tim10-like"/>
</dbReference>
<keyword evidence="1" id="KW-0496">Mitochondrion</keyword>
<reference evidence="3 4" key="1">
    <citation type="submission" date="2024-03" db="EMBL/GenBank/DDBJ databases">
        <title>Complete genome sequence of the green alga Chloropicon roscoffensis RCC1871.</title>
        <authorList>
            <person name="Lemieux C."/>
            <person name="Pombert J.-F."/>
            <person name="Otis C."/>
            <person name="Turmel M."/>
        </authorList>
    </citation>
    <scope>NUCLEOTIDE SEQUENCE [LARGE SCALE GENOMIC DNA]</scope>
    <source>
        <strain evidence="3 4">RCC1871</strain>
    </source>
</reference>
<gene>
    <name evidence="3" type="ORF">HKI87_04g29700</name>
</gene>
<keyword evidence="1" id="KW-0813">Transport</keyword>
<dbReference type="InterPro" id="IPR035427">
    <property type="entry name" value="Tim10-like_dom_sf"/>
</dbReference>
<organism evidence="3 4">
    <name type="scientific">Chloropicon roscoffensis</name>
    <dbReference type="NCBI Taxonomy" id="1461544"/>
    <lineage>
        <taxon>Eukaryota</taxon>
        <taxon>Viridiplantae</taxon>
        <taxon>Chlorophyta</taxon>
        <taxon>Chloropicophyceae</taxon>
        <taxon>Chloropicales</taxon>
        <taxon>Chloropicaceae</taxon>
        <taxon>Chloropicon</taxon>
    </lineage>
</organism>
<dbReference type="Proteomes" id="UP001472866">
    <property type="component" value="Chromosome 04"/>
</dbReference>
<dbReference type="Gene3D" id="1.10.287.810">
    <property type="entry name" value="Mitochondrial import inner membrane translocase subunit tim13 like domains"/>
    <property type="match status" value="1"/>
</dbReference>
<comment type="domain">
    <text evidence="1">The twin CX3C motif contains 4 conserved Cys residues that form 2 disulfide bonds in the mitochondrial intermembrane space.</text>
</comment>
<evidence type="ECO:0000256" key="1">
    <source>
        <dbReference type="RuleBase" id="RU367043"/>
    </source>
</evidence>